<keyword evidence="3" id="KW-1185">Reference proteome</keyword>
<proteinExistence type="predicted"/>
<evidence type="ECO:0000313" key="3">
    <source>
        <dbReference type="Proteomes" id="UP001161247"/>
    </source>
</evidence>
<sequence>MNLNQMKLMMKFSLNLNSMSPEKKGFLNLNQMKLMMKFSLKMHRITKKKKGLIPMGDDDNVEQEMGEEEDGQEENQENEVIERPEESQEPVEGENSDDGPKETEDFERQFDRNPGKRPMREKEEGLNRSGQHGSKDRKHHVDQSGMVIRTAPNGDGDDDGHDQGTVGVHHSDPDHQSAFLIIYTPEVV</sequence>
<dbReference type="EMBL" id="OX459121">
    <property type="protein sequence ID" value="CAI9103159.1"/>
    <property type="molecule type" value="Genomic_DNA"/>
</dbReference>
<dbReference type="AlphaFoldDB" id="A0AAV1D5L8"/>
<feature type="compositionally biased region" description="Basic and acidic residues" evidence="1">
    <location>
        <begin position="98"/>
        <end position="126"/>
    </location>
</feature>
<protein>
    <submittedName>
        <fullName evidence="2">OLC1v1001605C1</fullName>
    </submittedName>
</protein>
<evidence type="ECO:0000313" key="2">
    <source>
        <dbReference type="EMBL" id="CAI9103159.1"/>
    </source>
</evidence>
<feature type="compositionally biased region" description="Acidic residues" evidence="1">
    <location>
        <begin position="87"/>
        <end position="97"/>
    </location>
</feature>
<feature type="compositionally biased region" description="Acidic residues" evidence="1">
    <location>
        <begin position="56"/>
        <end position="79"/>
    </location>
</feature>
<evidence type="ECO:0000256" key="1">
    <source>
        <dbReference type="SAM" id="MobiDB-lite"/>
    </source>
</evidence>
<gene>
    <name evidence="2" type="ORF">OLC1_LOCUS12378</name>
</gene>
<feature type="region of interest" description="Disordered" evidence="1">
    <location>
        <begin position="49"/>
        <end position="177"/>
    </location>
</feature>
<organism evidence="2 3">
    <name type="scientific">Oldenlandia corymbosa var. corymbosa</name>
    <dbReference type="NCBI Taxonomy" id="529605"/>
    <lineage>
        <taxon>Eukaryota</taxon>
        <taxon>Viridiplantae</taxon>
        <taxon>Streptophyta</taxon>
        <taxon>Embryophyta</taxon>
        <taxon>Tracheophyta</taxon>
        <taxon>Spermatophyta</taxon>
        <taxon>Magnoliopsida</taxon>
        <taxon>eudicotyledons</taxon>
        <taxon>Gunneridae</taxon>
        <taxon>Pentapetalae</taxon>
        <taxon>asterids</taxon>
        <taxon>lamiids</taxon>
        <taxon>Gentianales</taxon>
        <taxon>Rubiaceae</taxon>
        <taxon>Rubioideae</taxon>
        <taxon>Spermacoceae</taxon>
        <taxon>Hedyotis-Oldenlandia complex</taxon>
        <taxon>Oldenlandia</taxon>
    </lineage>
</organism>
<accession>A0AAV1D5L8</accession>
<name>A0AAV1D5L8_OLDCO</name>
<reference evidence="2" key="1">
    <citation type="submission" date="2023-03" db="EMBL/GenBank/DDBJ databases">
        <authorList>
            <person name="Julca I."/>
        </authorList>
    </citation>
    <scope>NUCLEOTIDE SEQUENCE</scope>
</reference>
<dbReference type="Proteomes" id="UP001161247">
    <property type="component" value="Chromosome 4"/>
</dbReference>